<evidence type="ECO:0000256" key="1">
    <source>
        <dbReference type="SAM" id="SignalP"/>
    </source>
</evidence>
<reference evidence="2" key="3">
    <citation type="submission" date="2025-09" db="UniProtKB">
        <authorList>
            <consortium name="Ensembl"/>
        </authorList>
    </citation>
    <scope>IDENTIFICATION</scope>
</reference>
<protein>
    <submittedName>
        <fullName evidence="2">Secretoglobin family 3A member 1</fullName>
    </submittedName>
</protein>
<organism evidence="2 3">
    <name type="scientific">Microcebus murinus</name>
    <name type="common">Gray mouse lemur</name>
    <name type="synonym">Lemur murinus</name>
    <dbReference type="NCBI Taxonomy" id="30608"/>
    <lineage>
        <taxon>Eukaryota</taxon>
        <taxon>Metazoa</taxon>
        <taxon>Chordata</taxon>
        <taxon>Craniata</taxon>
        <taxon>Vertebrata</taxon>
        <taxon>Euteleostomi</taxon>
        <taxon>Mammalia</taxon>
        <taxon>Eutheria</taxon>
        <taxon>Euarchontoglires</taxon>
        <taxon>Primates</taxon>
        <taxon>Strepsirrhini</taxon>
        <taxon>Lemuriformes</taxon>
        <taxon>Cheirogaleidae</taxon>
        <taxon>Microcebus</taxon>
    </lineage>
</organism>
<feature type="chain" id="PRO_5034994535" evidence="1">
    <location>
        <begin position="22"/>
        <end position="106"/>
    </location>
</feature>
<dbReference type="PANTHER" id="PTHR34829:SF1">
    <property type="entry name" value="SECRETOGLOBIN FAMILY 3A MEMBER 1"/>
    <property type="match status" value="1"/>
</dbReference>
<dbReference type="Ensembl" id="ENSMICT00000058834.1">
    <property type="protein sequence ID" value="ENSMICP00000042485.1"/>
    <property type="gene ID" value="ENSMICG00000001211.3"/>
</dbReference>
<evidence type="ECO:0000313" key="2">
    <source>
        <dbReference type="Ensembl" id="ENSMICP00000042485.1"/>
    </source>
</evidence>
<sequence length="106" mass="11167">MKLTTTFLVLCVALLSHSAAAFFMDSVAEPVAQPVAALNSATGAMANPLLTHFNLLKFMLSSLGIPVEHLIEGSQKCVAELGPEAVGAVKTLLVTRAWVSLPSHPR</sequence>
<dbReference type="InterPro" id="IPR040301">
    <property type="entry name" value="Secretoglobin_3A"/>
</dbReference>
<reference evidence="2" key="2">
    <citation type="submission" date="2025-08" db="UniProtKB">
        <authorList>
            <consortium name="Ensembl"/>
        </authorList>
    </citation>
    <scope>IDENTIFICATION</scope>
</reference>
<name>A0A8C5XWU5_MICMU</name>
<dbReference type="PANTHER" id="PTHR34829">
    <property type="entry name" value="SECRETOGLOBIN FAMILY 3A MEMBER 2"/>
    <property type="match status" value="1"/>
</dbReference>
<gene>
    <name evidence="2" type="primary">SCGB3A1</name>
</gene>
<dbReference type="GO" id="GO:0005615">
    <property type="term" value="C:extracellular space"/>
    <property type="evidence" value="ECO:0007669"/>
    <property type="project" value="Ensembl"/>
</dbReference>
<reference evidence="2" key="1">
    <citation type="submission" date="2016-12" db="EMBL/GenBank/DDBJ databases">
        <title>Mouse lemur reference genome and diversity panel.</title>
        <authorList>
            <person name="Harris R."/>
            <person name="Larsen P."/>
            <person name="Liu Y."/>
            <person name="Hughes D.S."/>
            <person name="Murali S."/>
            <person name="Raveendran M."/>
            <person name="Korchina V."/>
            <person name="Wang M."/>
            <person name="Jhangiani S."/>
            <person name="Bandaranaike D."/>
            <person name="Bellair M."/>
            <person name="Blankenburg K."/>
            <person name="Chao H."/>
            <person name="Dahdouli M."/>
            <person name="Dinh H."/>
            <person name="Doddapaneni H."/>
            <person name="English A."/>
            <person name="Firestine M."/>
            <person name="Gnanaolivu R."/>
            <person name="Gross S."/>
            <person name="Hernandez B."/>
            <person name="Javaid M."/>
            <person name="Jayaseelan J."/>
            <person name="Jones J."/>
            <person name="Khan Z."/>
            <person name="Kovar C."/>
            <person name="Kurapati P."/>
            <person name="Le B."/>
            <person name="Lee S."/>
            <person name="Li M."/>
            <person name="Mathew T."/>
            <person name="Narasimhan A."/>
            <person name="Ngo D."/>
            <person name="Nguyen L."/>
            <person name="Okwuonu G."/>
            <person name="Ongeri F."/>
            <person name="Osuji N."/>
            <person name="Pu L.-L."/>
            <person name="Puazo M."/>
            <person name="Quiroz J."/>
            <person name="Raj R."/>
            <person name="Rajbhandari K."/>
            <person name="Reid J.G."/>
            <person name="Santibanez J."/>
            <person name="Sexton D."/>
            <person name="Skinner E."/>
            <person name="Vee V."/>
            <person name="Weissenberger G."/>
            <person name="Wu Y."/>
            <person name="Xin Y."/>
            <person name="Han Y."/>
            <person name="Campbell C."/>
            <person name="Brown A."/>
            <person name="Sullivan B."/>
            <person name="Shelton J."/>
            <person name="Brown S."/>
            <person name="Dudchenko O."/>
            <person name="Machol I."/>
            <person name="Durand N."/>
            <person name="Shamim M."/>
            <person name="Lieberman A."/>
            <person name="Muzny D.M."/>
            <person name="Richards S."/>
            <person name="Yoder A."/>
            <person name="Worley K.C."/>
            <person name="Rogers J."/>
            <person name="Gibbs R.A."/>
        </authorList>
    </citation>
    <scope>NUCLEOTIDE SEQUENCE [LARGE SCALE GENOMIC DNA]</scope>
</reference>
<dbReference type="Pfam" id="PF20490">
    <property type="entry name" value="SCGB3A"/>
    <property type="match status" value="1"/>
</dbReference>
<dbReference type="GO" id="GO:1901741">
    <property type="term" value="P:positive regulation of myoblast fusion"/>
    <property type="evidence" value="ECO:0007669"/>
    <property type="project" value="Ensembl"/>
</dbReference>
<proteinExistence type="predicted"/>
<accession>A0A8C5XWU5</accession>
<dbReference type="EMBL" id="ABDC03023139">
    <property type="status" value="NOT_ANNOTATED_CDS"/>
    <property type="molecule type" value="Genomic_DNA"/>
</dbReference>
<dbReference type="Proteomes" id="UP000694394">
    <property type="component" value="Chromosome 19"/>
</dbReference>
<dbReference type="GeneTree" id="ENSGT00420000029848"/>
<dbReference type="AlphaFoldDB" id="A0A8C5XWU5"/>
<evidence type="ECO:0000313" key="3">
    <source>
        <dbReference type="Proteomes" id="UP000694394"/>
    </source>
</evidence>
<keyword evidence="1" id="KW-0732">Signal</keyword>
<keyword evidence="3" id="KW-1185">Reference proteome</keyword>
<feature type="signal peptide" evidence="1">
    <location>
        <begin position="1"/>
        <end position="21"/>
    </location>
</feature>